<dbReference type="SUPFAM" id="SSF51735">
    <property type="entry name" value="NAD(P)-binding Rossmann-fold domains"/>
    <property type="match status" value="1"/>
</dbReference>
<dbReference type="Proteomes" id="UP000239724">
    <property type="component" value="Unassembled WGS sequence"/>
</dbReference>
<dbReference type="InterPro" id="IPR055170">
    <property type="entry name" value="GFO_IDH_MocA-like_dom"/>
</dbReference>
<dbReference type="EMBL" id="NHRY01000248">
    <property type="protein sequence ID" value="PPQ28139.1"/>
    <property type="molecule type" value="Genomic_DNA"/>
</dbReference>
<gene>
    <name evidence="3" type="ORF">CCS01_25190</name>
</gene>
<dbReference type="Gene3D" id="3.30.360.10">
    <property type="entry name" value="Dihydrodipicolinate Reductase, domain 2"/>
    <property type="match status" value="1"/>
</dbReference>
<sequence>MTEHPVRLAVIGAGAIGRRHIAHVLAEDCAELIAIVDPAPEAQALAAGMSVAWYPDFAAMMTHEPPDGVIIATPNRTHVALGLEAVQAGLPALIEKPIGDDVAPAARLVEAAEKAGVDLLVGHHRRHNPLVRAAKGTIEAGRLGRLVAAHATYWVHKPDAYFTVAWRREAGAGPVLLNLIHDVDLLRYLCGEVVSVQAMESNARRGHPVEDTAVILLRFASGVLGTMTVSDTIVSPWGWDVTAGENAAFPRTAESCHFIGGTQGSLTIPHLDVWHSKTRPDWLEPVEAECLAVVAADPLALQVRNLCDVVRGAAQPVVSGREGLATLKVVAGIKQAAATGQVVTV</sequence>
<evidence type="ECO:0000259" key="1">
    <source>
        <dbReference type="Pfam" id="PF01408"/>
    </source>
</evidence>
<dbReference type="PANTHER" id="PTHR43377">
    <property type="entry name" value="BILIVERDIN REDUCTASE A"/>
    <property type="match status" value="1"/>
</dbReference>
<organism evidence="3 4">
    <name type="scientific">Rhodopila globiformis</name>
    <name type="common">Rhodopseudomonas globiformis</name>
    <dbReference type="NCBI Taxonomy" id="1071"/>
    <lineage>
        <taxon>Bacteria</taxon>
        <taxon>Pseudomonadati</taxon>
        <taxon>Pseudomonadota</taxon>
        <taxon>Alphaproteobacteria</taxon>
        <taxon>Acetobacterales</taxon>
        <taxon>Acetobacteraceae</taxon>
        <taxon>Rhodopila</taxon>
    </lineage>
</organism>
<dbReference type="GO" id="GO:0000166">
    <property type="term" value="F:nucleotide binding"/>
    <property type="evidence" value="ECO:0007669"/>
    <property type="project" value="InterPro"/>
</dbReference>
<dbReference type="RefSeq" id="WP_104521579.1">
    <property type="nucleotide sequence ID" value="NZ_NHRY01000248.1"/>
</dbReference>
<dbReference type="Pfam" id="PF01408">
    <property type="entry name" value="GFO_IDH_MocA"/>
    <property type="match status" value="1"/>
</dbReference>
<dbReference type="InterPro" id="IPR036291">
    <property type="entry name" value="NAD(P)-bd_dom_sf"/>
</dbReference>
<dbReference type="OrthoDB" id="9792935at2"/>
<name>A0A2S6N0L6_RHOGL</name>
<feature type="domain" description="Gfo/Idh/MocA-like oxidoreductase N-terminal" evidence="1">
    <location>
        <begin position="7"/>
        <end position="123"/>
    </location>
</feature>
<reference evidence="3 4" key="1">
    <citation type="journal article" date="2018" name="Arch. Microbiol.">
        <title>New insights into the metabolic potential of the phototrophic purple bacterium Rhodopila globiformis DSM 161(T) from its draft genome sequence and evidence for a vanadium-dependent nitrogenase.</title>
        <authorList>
            <person name="Imhoff J.F."/>
            <person name="Rahn T."/>
            <person name="Kunzel S."/>
            <person name="Neulinger S.C."/>
        </authorList>
    </citation>
    <scope>NUCLEOTIDE SEQUENCE [LARGE SCALE GENOMIC DNA]</scope>
    <source>
        <strain evidence="3 4">DSM 161</strain>
    </source>
</reference>
<protein>
    <submittedName>
        <fullName evidence="3">Oxidoreductase</fullName>
    </submittedName>
</protein>
<accession>A0A2S6N0L6</accession>
<feature type="domain" description="GFO/IDH/MocA-like oxidoreductase" evidence="2">
    <location>
        <begin position="131"/>
        <end position="236"/>
    </location>
</feature>
<proteinExistence type="predicted"/>
<dbReference type="Gene3D" id="3.40.50.720">
    <property type="entry name" value="NAD(P)-binding Rossmann-like Domain"/>
    <property type="match status" value="1"/>
</dbReference>
<dbReference type="SUPFAM" id="SSF55347">
    <property type="entry name" value="Glyceraldehyde-3-phosphate dehydrogenase-like, C-terminal domain"/>
    <property type="match status" value="1"/>
</dbReference>
<evidence type="ECO:0000313" key="4">
    <source>
        <dbReference type="Proteomes" id="UP000239724"/>
    </source>
</evidence>
<evidence type="ECO:0000259" key="2">
    <source>
        <dbReference type="Pfam" id="PF22725"/>
    </source>
</evidence>
<dbReference type="AlphaFoldDB" id="A0A2S6N0L6"/>
<keyword evidence="4" id="KW-1185">Reference proteome</keyword>
<dbReference type="InterPro" id="IPR000683">
    <property type="entry name" value="Gfo/Idh/MocA-like_OxRdtase_N"/>
</dbReference>
<evidence type="ECO:0000313" key="3">
    <source>
        <dbReference type="EMBL" id="PPQ28139.1"/>
    </source>
</evidence>
<dbReference type="Pfam" id="PF22725">
    <property type="entry name" value="GFO_IDH_MocA_C3"/>
    <property type="match status" value="1"/>
</dbReference>
<dbReference type="PANTHER" id="PTHR43377:SF8">
    <property type="entry name" value="BLR3664 PROTEIN"/>
    <property type="match status" value="1"/>
</dbReference>
<dbReference type="InterPro" id="IPR051450">
    <property type="entry name" value="Gfo/Idh/MocA_Oxidoreductases"/>
</dbReference>
<comment type="caution">
    <text evidence="3">The sequence shown here is derived from an EMBL/GenBank/DDBJ whole genome shotgun (WGS) entry which is preliminary data.</text>
</comment>